<proteinExistence type="predicted"/>
<name>A0A852V9K4_9BACT</name>
<reference evidence="1 2" key="1">
    <citation type="submission" date="2020-07" db="EMBL/GenBank/DDBJ databases">
        <title>Genomic Encyclopedia of Type Strains, Phase IV (KMG-V): Genome sequencing to study the core and pangenomes of soil and plant-associated prokaryotes.</title>
        <authorList>
            <person name="Whitman W."/>
        </authorList>
    </citation>
    <scope>NUCLEOTIDE SEQUENCE [LARGE SCALE GENOMIC DNA]</scope>
    <source>
        <strain evidence="1 2">M8UP22</strain>
    </source>
</reference>
<protein>
    <submittedName>
        <fullName evidence="1">Uncharacterized protein</fullName>
    </submittedName>
</protein>
<dbReference type="AlphaFoldDB" id="A0A852V9K4"/>
<comment type="caution">
    <text evidence="1">The sequence shown here is derived from an EMBL/GenBank/DDBJ whole genome shotgun (WGS) entry which is preliminary data.</text>
</comment>
<gene>
    <name evidence="1" type="ORF">HDF08_000078</name>
</gene>
<evidence type="ECO:0000313" key="2">
    <source>
        <dbReference type="Proteomes" id="UP000564385"/>
    </source>
</evidence>
<dbReference type="Proteomes" id="UP000564385">
    <property type="component" value="Unassembled WGS sequence"/>
</dbReference>
<sequence>MSSLKWAAEADVREMADAHTNALSERFDGEVFTNVLEAPYLKLAQWLSGDA</sequence>
<dbReference type="EMBL" id="JACCCU010000001">
    <property type="protein sequence ID" value="NYF88011.1"/>
    <property type="molecule type" value="Genomic_DNA"/>
</dbReference>
<accession>A0A852V9K4</accession>
<evidence type="ECO:0000313" key="1">
    <source>
        <dbReference type="EMBL" id="NYF88011.1"/>
    </source>
</evidence>
<organism evidence="1 2">
    <name type="scientific">Tunturiibacter lichenicola</name>
    <dbReference type="NCBI Taxonomy" id="2051959"/>
    <lineage>
        <taxon>Bacteria</taxon>
        <taxon>Pseudomonadati</taxon>
        <taxon>Acidobacteriota</taxon>
        <taxon>Terriglobia</taxon>
        <taxon>Terriglobales</taxon>
        <taxon>Acidobacteriaceae</taxon>
        <taxon>Tunturiibacter</taxon>
    </lineage>
</organism>